<dbReference type="EMBL" id="RXIA01000023">
    <property type="protein sequence ID" value="RVU70294.1"/>
    <property type="molecule type" value="Genomic_DNA"/>
</dbReference>
<dbReference type="AlphaFoldDB" id="A0A437STV5"/>
<feature type="transmembrane region" description="Helical" evidence="2">
    <location>
        <begin position="89"/>
        <end position="108"/>
    </location>
</feature>
<dbReference type="RefSeq" id="WP_103662113.1">
    <property type="nucleotide sequence ID" value="NZ_ML136891.1"/>
</dbReference>
<comment type="caution">
    <text evidence="3">The sequence shown here is derived from an EMBL/GenBank/DDBJ whole genome shotgun (WGS) entry which is preliminary data.</text>
</comment>
<reference evidence="3 4" key="1">
    <citation type="submission" date="2018-12" db="EMBL/GenBank/DDBJ databases">
        <authorList>
            <person name="Meng J."/>
        </authorList>
    </citation>
    <scope>NUCLEOTIDE SEQUENCE [LARGE SCALE GENOMIC DNA]</scope>
    <source>
        <strain evidence="3 4">HT111-2</strain>
    </source>
</reference>
<feature type="compositionally biased region" description="Basic and acidic residues" evidence="1">
    <location>
        <begin position="21"/>
        <end position="30"/>
    </location>
</feature>
<feature type="region of interest" description="Disordered" evidence="1">
    <location>
        <begin position="1"/>
        <end position="73"/>
    </location>
</feature>
<evidence type="ECO:0000256" key="1">
    <source>
        <dbReference type="SAM" id="MobiDB-lite"/>
    </source>
</evidence>
<evidence type="ECO:0000313" key="4">
    <source>
        <dbReference type="Proteomes" id="UP000288291"/>
    </source>
</evidence>
<keyword evidence="2" id="KW-0472">Membrane</keyword>
<dbReference type="Proteomes" id="UP000288291">
    <property type="component" value="Unassembled WGS sequence"/>
</dbReference>
<evidence type="ECO:0000256" key="2">
    <source>
        <dbReference type="SAM" id="Phobius"/>
    </source>
</evidence>
<sequence length="110" mass="12887">MTEKRSDYRKRQKAKSNKPRQIFDRVKSAFDDTDEETPVDVNPAFRRDEKDPPRQPLPDDGQEVYYSDVSTPSKEELSEKKRLKLKKRLNSAILIVFVLIVLVLLALFHL</sequence>
<gene>
    <name evidence="3" type="ORF">EJK17_08285</name>
</gene>
<keyword evidence="2" id="KW-1133">Transmembrane helix</keyword>
<accession>A0A437STV5</accession>
<proteinExistence type="predicted"/>
<evidence type="ECO:0000313" key="3">
    <source>
        <dbReference type="EMBL" id="RVU70294.1"/>
    </source>
</evidence>
<name>A0A437STV5_9LACO</name>
<feature type="compositionally biased region" description="Basic residues" evidence="1">
    <location>
        <begin position="7"/>
        <end position="18"/>
    </location>
</feature>
<organism evidence="3 4">
    <name type="scientific">Lactobacillus xujianguonis</name>
    <dbReference type="NCBI Taxonomy" id="2495899"/>
    <lineage>
        <taxon>Bacteria</taxon>
        <taxon>Bacillati</taxon>
        <taxon>Bacillota</taxon>
        <taxon>Bacilli</taxon>
        <taxon>Lactobacillales</taxon>
        <taxon>Lactobacillaceae</taxon>
        <taxon>Lactobacillus</taxon>
    </lineage>
</organism>
<protein>
    <submittedName>
        <fullName evidence="3">Uncharacterized protein</fullName>
    </submittedName>
</protein>
<keyword evidence="2" id="KW-0812">Transmembrane</keyword>
<keyword evidence="4" id="KW-1185">Reference proteome</keyword>